<gene>
    <name evidence="2" type="ordered locus">Rpdx1_2391</name>
</gene>
<evidence type="ECO:0000313" key="2">
    <source>
        <dbReference type="EMBL" id="ADU43982.1"/>
    </source>
</evidence>
<dbReference type="KEGG" id="rpx:Rpdx1_2391"/>
<protein>
    <submittedName>
        <fullName evidence="2">Uncharacterized protein</fullName>
    </submittedName>
</protein>
<dbReference type="EMBL" id="CP002418">
    <property type="protein sequence ID" value="ADU43982.1"/>
    <property type="molecule type" value="Genomic_DNA"/>
</dbReference>
<dbReference type="HOGENOM" id="CLU_2525362_0_0_5"/>
<evidence type="ECO:0000313" key="3">
    <source>
        <dbReference type="Proteomes" id="UP000001402"/>
    </source>
</evidence>
<reference evidence="2" key="1">
    <citation type="submission" date="2010-12" db="EMBL/GenBank/DDBJ databases">
        <title>Complete sequence of Rhodopseudomonas palustris DX-1.</title>
        <authorList>
            <consortium name="US DOE Joint Genome Institute"/>
            <person name="Lucas S."/>
            <person name="Copeland A."/>
            <person name="Lapidus A."/>
            <person name="Cheng J.-F."/>
            <person name="Goodwin L."/>
            <person name="Pitluck S."/>
            <person name="Misra M."/>
            <person name="Chertkov O."/>
            <person name="Detter J.C."/>
            <person name="Han C."/>
            <person name="Tapia R."/>
            <person name="Land M."/>
            <person name="Hauser L."/>
            <person name="Kyrpides N."/>
            <person name="Ivanova N."/>
            <person name="Ovchinnikova G."/>
            <person name="Logan B."/>
            <person name="Oda Y."/>
            <person name="Harwood C."/>
            <person name="Woyke T."/>
        </authorList>
    </citation>
    <scope>NUCLEOTIDE SEQUENCE [LARGE SCALE GENOMIC DNA]</scope>
    <source>
        <strain evidence="2">DX-1</strain>
    </source>
</reference>
<organism evidence="2 3">
    <name type="scientific">Rhodopseudomonas palustris (strain DX-1)</name>
    <dbReference type="NCBI Taxonomy" id="652103"/>
    <lineage>
        <taxon>Bacteria</taxon>
        <taxon>Pseudomonadati</taxon>
        <taxon>Pseudomonadota</taxon>
        <taxon>Alphaproteobacteria</taxon>
        <taxon>Hyphomicrobiales</taxon>
        <taxon>Nitrobacteraceae</taxon>
        <taxon>Rhodopseudomonas</taxon>
    </lineage>
</organism>
<dbReference type="AlphaFoldDB" id="E6VEF0"/>
<accession>E6VEF0</accession>
<dbReference type="Proteomes" id="UP000001402">
    <property type="component" value="Chromosome"/>
</dbReference>
<name>E6VEF0_RHOPX</name>
<sequence length="84" mass="9047">MMAGNALGDGGSSDRTAERRLSPRTDPHHERRRGVATSGEMALQGPFGHPATQCMPQRLVRLVGYRAPAHGTTLQPIANDRETA</sequence>
<proteinExistence type="predicted"/>
<feature type="compositionally biased region" description="Basic and acidic residues" evidence="1">
    <location>
        <begin position="15"/>
        <end position="29"/>
    </location>
</feature>
<dbReference type="BioCyc" id="RPAL652103:RPDX1_RS11725-MONOMER"/>
<evidence type="ECO:0000256" key="1">
    <source>
        <dbReference type="SAM" id="MobiDB-lite"/>
    </source>
</evidence>
<feature type="region of interest" description="Disordered" evidence="1">
    <location>
        <begin position="1"/>
        <end position="52"/>
    </location>
</feature>